<accession>A0A7J6WZY4</accession>
<dbReference type="Proteomes" id="UP000554482">
    <property type="component" value="Unassembled WGS sequence"/>
</dbReference>
<keyword evidence="3" id="KW-1185">Reference proteome</keyword>
<feature type="non-terminal residue" evidence="2">
    <location>
        <position position="1"/>
    </location>
</feature>
<gene>
    <name evidence="2" type="ORF">FRX31_007367</name>
</gene>
<evidence type="ECO:0000259" key="1">
    <source>
        <dbReference type="Pfam" id="PF06068"/>
    </source>
</evidence>
<name>A0A7J6WZY4_THATH</name>
<feature type="domain" description="TIP49 P-loop" evidence="1">
    <location>
        <begin position="20"/>
        <end position="64"/>
    </location>
</feature>
<evidence type="ECO:0000313" key="2">
    <source>
        <dbReference type="EMBL" id="KAF5203046.1"/>
    </source>
</evidence>
<dbReference type="OrthoDB" id="10060499at2759"/>
<dbReference type="Pfam" id="PF06068">
    <property type="entry name" value="TIP49"/>
    <property type="match status" value="1"/>
</dbReference>
<protein>
    <recommendedName>
        <fullName evidence="1">TIP49 P-loop domain-containing protein</fullName>
    </recommendedName>
</protein>
<sequence>VTEFCSDEKERVTGGYGNQTAEVATGDVILIGANSGTVKKVDRSDILVTEFDLTANEYVPKEEGCTKGDSS</sequence>
<proteinExistence type="predicted"/>
<dbReference type="InterPro" id="IPR010339">
    <property type="entry name" value="TIP49_P-loop"/>
</dbReference>
<dbReference type="EMBL" id="JABWDY010007288">
    <property type="protein sequence ID" value="KAF5203046.1"/>
    <property type="molecule type" value="Genomic_DNA"/>
</dbReference>
<organism evidence="2 3">
    <name type="scientific">Thalictrum thalictroides</name>
    <name type="common">Rue-anemone</name>
    <name type="synonym">Anemone thalictroides</name>
    <dbReference type="NCBI Taxonomy" id="46969"/>
    <lineage>
        <taxon>Eukaryota</taxon>
        <taxon>Viridiplantae</taxon>
        <taxon>Streptophyta</taxon>
        <taxon>Embryophyta</taxon>
        <taxon>Tracheophyta</taxon>
        <taxon>Spermatophyta</taxon>
        <taxon>Magnoliopsida</taxon>
        <taxon>Ranunculales</taxon>
        <taxon>Ranunculaceae</taxon>
        <taxon>Thalictroideae</taxon>
        <taxon>Thalictrum</taxon>
    </lineage>
</organism>
<dbReference type="GO" id="GO:0005524">
    <property type="term" value="F:ATP binding"/>
    <property type="evidence" value="ECO:0007669"/>
    <property type="project" value="InterPro"/>
</dbReference>
<evidence type="ECO:0000313" key="3">
    <source>
        <dbReference type="Proteomes" id="UP000554482"/>
    </source>
</evidence>
<dbReference type="InterPro" id="IPR042487">
    <property type="entry name" value="RuvBL1/2_DNA/RNA_bd_dom"/>
</dbReference>
<dbReference type="Gene3D" id="2.40.50.360">
    <property type="entry name" value="RuvB-like helicase, domain II"/>
    <property type="match status" value="1"/>
</dbReference>
<comment type="caution">
    <text evidence="2">The sequence shown here is derived from an EMBL/GenBank/DDBJ whole genome shotgun (WGS) entry which is preliminary data.</text>
</comment>
<dbReference type="AlphaFoldDB" id="A0A7J6WZY4"/>
<feature type="non-terminal residue" evidence="2">
    <location>
        <position position="71"/>
    </location>
</feature>
<reference evidence="2 3" key="1">
    <citation type="submission" date="2020-06" db="EMBL/GenBank/DDBJ databases">
        <title>Transcriptomic and genomic resources for Thalictrum thalictroides and T. hernandezii: Facilitating candidate gene discovery in an emerging model plant lineage.</title>
        <authorList>
            <person name="Arias T."/>
            <person name="Riano-Pachon D.M."/>
            <person name="Di Stilio V.S."/>
        </authorList>
    </citation>
    <scope>NUCLEOTIDE SEQUENCE [LARGE SCALE GENOMIC DNA]</scope>
    <source>
        <strain evidence="3">cv. WT478/WT964</strain>
        <tissue evidence="2">Leaves</tissue>
    </source>
</reference>